<sequence>MKSISFLVSTDNLGKLLFVTSHSVFCNLGKVSFKFFIPSKVNCCEKKSKSHI</sequence>
<reference evidence="1" key="1">
    <citation type="submission" date="2017-02" db="EMBL/GenBank/DDBJ databases">
        <title>Delving into the versatile metabolic prowess of the omnipresent phylum Bacteroidetes.</title>
        <authorList>
            <person name="Nobu M.K."/>
            <person name="Mei R."/>
            <person name="Narihiro T."/>
            <person name="Kuroda K."/>
            <person name="Liu W.-T."/>
        </authorList>
    </citation>
    <scope>NUCLEOTIDE SEQUENCE</scope>
    <source>
        <strain evidence="1">ADurb.Bin160</strain>
    </source>
</reference>
<accession>A0A1V5ZS24</accession>
<evidence type="ECO:0000313" key="1">
    <source>
        <dbReference type="EMBL" id="OQB42624.1"/>
    </source>
</evidence>
<gene>
    <name evidence="1" type="ORF">BWY04_00060</name>
</gene>
<comment type="caution">
    <text evidence="1">The sequence shown here is derived from an EMBL/GenBank/DDBJ whole genome shotgun (WGS) entry which is preliminary data.</text>
</comment>
<organism evidence="1">
    <name type="scientific">candidate division CPR1 bacterium ADurb.Bin160</name>
    <dbReference type="NCBI Taxonomy" id="1852826"/>
    <lineage>
        <taxon>Bacteria</taxon>
        <taxon>candidate division CPR1</taxon>
    </lineage>
</organism>
<proteinExistence type="predicted"/>
<dbReference type="AlphaFoldDB" id="A0A1V5ZS24"/>
<name>A0A1V5ZS24_9BACT</name>
<dbReference type="Proteomes" id="UP000485621">
    <property type="component" value="Unassembled WGS sequence"/>
</dbReference>
<dbReference type="EMBL" id="MWDB01000001">
    <property type="protein sequence ID" value="OQB42624.1"/>
    <property type="molecule type" value="Genomic_DNA"/>
</dbReference>
<protein>
    <submittedName>
        <fullName evidence="1">Uncharacterized protein</fullName>
    </submittedName>
</protein>